<evidence type="ECO:0000313" key="2">
    <source>
        <dbReference type="EMBL" id="VYT71207.1"/>
    </source>
</evidence>
<dbReference type="EMBL" id="CACRTR010000003">
    <property type="protein sequence ID" value="VYT71207.1"/>
    <property type="molecule type" value="Genomic_DNA"/>
</dbReference>
<feature type="transmembrane region" description="Helical" evidence="1">
    <location>
        <begin position="129"/>
        <end position="150"/>
    </location>
</feature>
<protein>
    <submittedName>
        <fullName evidence="2">Uncharacterized protein</fullName>
    </submittedName>
</protein>
<gene>
    <name evidence="2" type="ORF">ELLFYP34_01734</name>
</gene>
<feature type="transmembrane region" description="Helical" evidence="1">
    <location>
        <begin position="96"/>
        <end position="117"/>
    </location>
</feature>
<keyword evidence="1" id="KW-1133">Transmembrane helix</keyword>
<keyword evidence="1" id="KW-0812">Transmembrane</keyword>
<sequence>MFQLEDIPENAQRLERHGDYKKARHLYKRLLKKAPDSEIARISEERLVRINAQQKTAEKKGPSLEWTAFYILVFSFCGAFFITYPLSFVIESSSAVLNLYLGLVCAAELVSAGLLMVHKLYCKRAFKKFSMLTFLLDVLLILLGVGVMIAGA</sequence>
<proteinExistence type="predicted"/>
<feature type="transmembrane region" description="Helical" evidence="1">
    <location>
        <begin position="68"/>
        <end position="90"/>
    </location>
</feature>
<organism evidence="2">
    <name type="scientific">Eubacterium limosum</name>
    <dbReference type="NCBI Taxonomy" id="1736"/>
    <lineage>
        <taxon>Bacteria</taxon>
        <taxon>Bacillati</taxon>
        <taxon>Bacillota</taxon>
        <taxon>Clostridia</taxon>
        <taxon>Eubacteriales</taxon>
        <taxon>Eubacteriaceae</taxon>
        <taxon>Eubacterium</taxon>
    </lineage>
</organism>
<keyword evidence="1" id="KW-0472">Membrane</keyword>
<evidence type="ECO:0000256" key="1">
    <source>
        <dbReference type="SAM" id="Phobius"/>
    </source>
</evidence>
<name>A0A6N2YZ89_EUBLI</name>
<dbReference type="AlphaFoldDB" id="A0A6N2YZ89"/>
<reference evidence="2" key="1">
    <citation type="submission" date="2019-11" db="EMBL/GenBank/DDBJ databases">
        <authorList>
            <person name="Feng L."/>
        </authorList>
    </citation>
    <scope>NUCLEOTIDE SEQUENCE</scope>
    <source>
        <strain evidence="2">ElimosumLFYP34</strain>
    </source>
</reference>
<accession>A0A6N2YZ89</accession>